<accession>A0A6A1UGN9</accession>
<dbReference type="Proteomes" id="UP000516437">
    <property type="component" value="Unassembled WGS sequence"/>
</dbReference>
<reference evidence="2 3" key="1">
    <citation type="journal article" date="2019" name="Plant Biotechnol. J.">
        <title>The red bayberry genome and genetic basis of sex determination.</title>
        <authorList>
            <person name="Jia H.M."/>
            <person name="Jia H.J."/>
            <person name="Cai Q.L."/>
            <person name="Wang Y."/>
            <person name="Zhao H.B."/>
            <person name="Yang W.F."/>
            <person name="Wang G.Y."/>
            <person name="Li Y.H."/>
            <person name="Zhan D.L."/>
            <person name="Shen Y.T."/>
            <person name="Niu Q.F."/>
            <person name="Chang L."/>
            <person name="Qiu J."/>
            <person name="Zhao L."/>
            <person name="Xie H.B."/>
            <person name="Fu W.Y."/>
            <person name="Jin J."/>
            <person name="Li X.W."/>
            <person name="Jiao Y."/>
            <person name="Zhou C.C."/>
            <person name="Tu T."/>
            <person name="Chai C.Y."/>
            <person name="Gao J.L."/>
            <person name="Fan L.J."/>
            <person name="van de Weg E."/>
            <person name="Wang J.Y."/>
            <person name="Gao Z.S."/>
        </authorList>
    </citation>
    <scope>NUCLEOTIDE SEQUENCE [LARGE SCALE GENOMIC DNA]</scope>
    <source>
        <tissue evidence="2">Leaves</tissue>
    </source>
</reference>
<evidence type="ECO:0000313" key="2">
    <source>
        <dbReference type="EMBL" id="KAB1199625.1"/>
    </source>
</evidence>
<dbReference type="AlphaFoldDB" id="A0A6A1UGN9"/>
<sequence length="53" mass="5633">MSAVVFMLGNDTPLPSPKQPAFILKSTYNSKDASTSEGAFSANEITVSMTHGR</sequence>
<evidence type="ECO:0000313" key="3">
    <source>
        <dbReference type="Proteomes" id="UP000516437"/>
    </source>
</evidence>
<dbReference type="EMBL" id="RXIC02000446">
    <property type="protein sequence ID" value="KAB1199625.1"/>
    <property type="molecule type" value="Genomic_DNA"/>
</dbReference>
<gene>
    <name evidence="2" type="ORF">CJ030_MR0G019232</name>
</gene>
<keyword evidence="3" id="KW-1185">Reference proteome</keyword>
<dbReference type="Pfam" id="PF11883">
    <property type="entry name" value="DUF3403"/>
    <property type="match status" value="1"/>
</dbReference>
<protein>
    <recommendedName>
        <fullName evidence="1">S-locus receptor kinase C-terminal domain-containing protein</fullName>
    </recommendedName>
</protein>
<dbReference type="GO" id="GO:0004674">
    <property type="term" value="F:protein serine/threonine kinase activity"/>
    <property type="evidence" value="ECO:0007669"/>
    <property type="project" value="InterPro"/>
</dbReference>
<evidence type="ECO:0000259" key="1">
    <source>
        <dbReference type="Pfam" id="PF11883"/>
    </source>
</evidence>
<organism evidence="2 3">
    <name type="scientific">Morella rubra</name>
    <name type="common">Chinese bayberry</name>
    <dbReference type="NCBI Taxonomy" id="262757"/>
    <lineage>
        <taxon>Eukaryota</taxon>
        <taxon>Viridiplantae</taxon>
        <taxon>Streptophyta</taxon>
        <taxon>Embryophyta</taxon>
        <taxon>Tracheophyta</taxon>
        <taxon>Spermatophyta</taxon>
        <taxon>Magnoliopsida</taxon>
        <taxon>eudicotyledons</taxon>
        <taxon>Gunneridae</taxon>
        <taxon>Pentapetalae</taxon>
        <taxon>rosids</taxon>
        <taxon>fabids</taxon>
        <taxon>Fagales</taxon>
        <taxon>Myricaceae</taxon>
        <taxon>Morella</taxon>
    </lineage>
</organism>
<dbReference type="OrthoDB" id="4062651at2759"/>
<feature type="domain" description="S-locus receptor kinase C-terminal" evidence="1">
    <location>
        <begin position="10"/>
        <end position="53"/>
    </location>
</feature>
<comment type="caution">
    <text evidence="2">The sequence shown here is derived from an EMBL/GenBank/DDBJ whole genome shotgun (WGS) entry which is preliminary data.</text>
</comment>
<proteinExistence type="predicted"/>
<dbReference type="InterPro" id="IPR021820">
    <property type="entry name" value="S-locus_recpt_kinase_C"/>
</dbReference>
<name>A0A6A1UGN9_9ROSI</name>